<dbReference type="InterPro" id="IPR029068">
    <property type="entry name" value="Glyas_Bleomycin-R_OHBP_Dase"/>
</dbReference>
<name>A0AB39L2W5_9MICC</name>
<dbReference type="PANTHER" id="PTHR33990:SF1">
    <property type="entry name" value="PROTEIN YJDN"/>
    <property type="match status" value="1"/>
</dbReference>
<dbReference type="EMBL" id="CP163302">
    <property type="protein sequence ID" value="XDP45367.1"/>
    <property type="molecule type" value="Genomic_DNA"/>
</dbReference>
<accession>A0AB39L2W5</accession>
<feature type="domain" description="PhnB-like" evidence="1">
    <location>
        <begin position="6"/>
        <end position="133"/>
    </location>
</feature>
<dbReference type="AlphaFoldDB" id="A0AB39L2W5"/>
<organism evidence="2">
    <name type="scientific">Sinomonas puerhi</name>
    <dbReference type="NCBI Taxonomy" id="3238584"/>
    <lineage>
        <taxon>Bacteria</taxon>
        <taxon>Bacillati</taxon>
        <taxon>Actinomycetota</taxon>
        <taxon>Actinomycetes</taxon>
        <taxon>Micrococcales</taxon>
        <taxon>Micrococcaceae</taxon>
        <taxon>Sinomonas</taxon>
    </lineage>
</organism>
<evidence type="ECO:0000313" key="2">
    <source>
        <dbReference type="EMBL" id="XDP45367.1"/>
    </source>
</evidence>
<dbReference type="CDD" id="cd06588">
    <property type="entry name" value="PhnB_like"/>
    <property type="match status" value="1"/>
</dbReference>
<reference evidence="2" key="1">
    <citation type="submission" date="2024-07" db="EMBL/GenBank/DDBJ databases">
        <authorList>
            <person name="fu j."/>
        </authorList>
    </citation>
    <scope>NUCLEOTIDE SEQUENCE</scope>
    <source>
        <strain evidence="2">P10A9</strain>
    </source>
</reference>
<dbReference type="InterPro" id="IPR028973">
    <property type="entry name" value="PhnB-like"/>
</dbReference>
<protein>
    <submittedName>
        <fullName evidence="2">VOC family protein</fullName>
    </submittedName>
</protein>
<dbReference type="SUPFAM" id="SSF54593">
    <property type="entry name" value="Glyoxalase/Bleomycin resistance protein/Dihydroxybiphenyl dioxygenase"/>
    <property type="match status" value="1"/>
</dbReference>
<evidence type="ECO:0000259" key="1">
    <source>
        <dbReference type="Pfam" id="PF06983"/>
    </source>
</evidence>
<sequence length="146" mass="15712">MPATLNPYLSFKDNARDAMTFYQSVLGGNLTISTFDELHAAQDPSEGQLVMHSQLETPSGFTLMGSDTPSRMEYQPGTNFSISLSGGPDTEEELRGYWDGLSDGAVISMPLEKAIWGATFGMLTDKFGIAWLVNIAGEPMPGAPQA</sequence>
<dbReference type="RefSeq" id="WP_369045911.1">
    <property type="nucleotide sequence ID" value="NZ_CP163302.1"/>
</dbReference>
<dbReference type="Pfam" id="PF06983">
    <property type="entry name" value="3-dmu-9_3-mt"/>
    <property type="match status" value="1"/>
</dbReference>
<dbReference type="Gene3D" id="3.10.180.10">
    <property type="entry name" value="2,3-Dihydroxybiphenyl 1,2-Dioxygenase, domain 1"/>
    <property type="match status" value="1"/>
</dbReference>
<dbReference type="PANTHER" id="PTHR33990">
    <property type="entry name" value="PROTEIN YJDN-RELATED"/>
    <property type="match status" value="1"/>
</dbReference>
<proteinExistence type="predicted"/>
<gene>
    <name evidence="2" type="ORF">AB5L97_19240</name>
</gene>
<dbReference type="KEGG" id="spue:AB5L97_19240"/>